<feature type="region of interest" description="Disordered" evidence="1">
    <location>
        <begin position="335"/>
        <end position="406"/>
    </location>
</feature>
<keyword evidence="3" id="KW-1185">Reference proteome</keyword>
<feature type="region of interest" description="Disordered" evidence="1">
    <location>
        <begin position="60"/>
        <end position="208"/>
    </location>
</feature>
<reference evidence="3" key="1">
    <citation type="journal article" date="2020" name="Stud. Mycol.">
        <title>101 Dothideomycetes genomes: A test case for predicting lifestyles and emergence of pathogens.</title>
        <authorList>
            <person name="Haridas S."/>
            <person name="Albert R."/>
            <person name="Binder M."/>
            <person name="Bloem J."/>
            <person name="LaButti K."/>
            <person name="Salamov A."/>
            <person name="Andreopoulos B."/>
            <person name="Baker S."/>
            <person name="Barry K."/>
            <person name="Bills G."/>
            <person name="Bluhm B."/>
            <person name="Cannon C."/>
            <person name="Castanera R."/>
            <person name="Culley D."/>
            <person name="Daum C."/>
            <person name="Ezra D."/>
            <person name="Gonzalez J."/>
            <person name="Henrissat B."/>
            <person name="Kuo A."/>
            <person name="Liang C."/>
            <person name="Lipzen A."/>
            <person name="Lutzoni F."/>
            <person name="Magnuson J."/>
            <person name="Mondo S."/>
            <person name="Nolan M."/>
            <person name="Ohm R."/>
            <person name="Pangilinan J."/>
            <person name="Park H.-J."/>
            <person name="Ramirez L."/>
            <person name="Alfaro M."/>
            <person name="Sun H."/>
            <person name="Tritt A."/>
            <person name="Yoshinaga Y."/>
            <person name="Zwiers L.-H."/>
            <person name="Turgeon B."/>
            <person name="Goodwin S."/>
            <person name="Spatafora J."/>
            <person name="Crous P."/>
            <person name="Grigoriev I."/>
        </authorList>
    </citation>
    <scope>NUCLEOTIDE SEQUENCE [LARGE SCALE GENOMIC DNA]</scope>
    <source>
        <strain evidence="3">CBS 304.66</strain>
    </source>
</reference>
<feature type="compositionally biased region" description="Polar residues" evidence="1">
    <location>
        <begin position="198"/>
        <end position="208"/>
    </location>
</feature>
<feature type="compositionally biased region" description="Polar residues" evidence="1">
    <location>
        <begin position="544"/>
        <end position="554"/>
    </location>
</feature>
<feature type="compositionally biased region" description="Polar residues" evidence="1">
    <location>
        <begin position="695"/>
        <end position="717"/>
    </location>
</feature>
<evidence type="ECO:0000256" key="1">
    <source>
        <dbReference type="SAM" id="MobiDB-lite"/>
    </source>
</evidence>
<feature type="compositionally biased region" description="Basic and acidic residues" evidence="1">
    <location>
        <begin position="112"/>
        <end position="134"/>
    </location>
</feature>
<sequence length="941" mass="103225">MDRTVLAIARNSSLRRTCRIGSNDDNKAQRGQFVLVMLRLRPSEITLTPADVEETRRRMARRQTTVPTSSQFGRPSQHHRRHDQGLKVLRGAKRSRNDAITSLGKIPSLKPQKAEHSFDPDIKDGLPPYEDTREVVSNAEGPSSLSHLSPYPQNSTPAGETSTTPNRILQLDYEPAPTHRKAAGRLTSRENTEEEGSPSPTKHNYQLSNFGRERANPDELNEDHQSELPNLTDGMADLSLDLGTRSISISSRSRTYEPGEHVTHSSSPQQTVLTPQRYCPEQSGAMLDPTQSEATPTRYLRGYFVPPDGYNFQEYLIRGHTEPRPRPRRSALNLQRSASNGNISQVVPDLSRPPSPAEEDFWTAPTAGVASRPESDLPEPNDPDTTGAQDAHLNRRTGTRSQSISESLQARYRELFGRGWARHAAHISVASGTDADRQTSERTSEASSNSSLPYSFYELPRSRNSSNNQSQVIGHLLQSQYDGAASSSQLSQGAYYSIRPSQLRAAADRPLHPPPARVSSLSSLVLSTSISQLGISPLPASPYTRLSSSQNNYRPSIGLVTPNDFVGDDRDAASAAQRDLPSPLELLEQRADSYLSRISTTSRPDSSQPSSMAPPGYHPQAADPNETIFRGGGAGPGRMRHMSGSSRSARPRTGRRIPDLTGYLRTTQHLGHISADVSTSQRQRGGRTSGRTGQHSSENAPVDVSTNELRLTPTMAQRQVPRASVRPSRPVTTPPGGMIPGQELRVPPSPSRSSAQQGSTRDYPGQPQFQTPFGQGATSRSPLERGLSDDPTPSSHVLSHQDPPHGSGGYVPAFMSTRASRDQAHMGPLRGESRTLPRNPTRPMTTYHTFHDRSENFQERVHHLADEGSLTMPGPNRVTGVRRPPIARTATSRRRLPATQQNQENSGDAEIELMRDELLAIRCSSSTLVGDVGEAEDWMQL</sequence>
<feature type="compositionally biased region" description="Polar residues" evidence="1">
    <location>
        <begin position="598"/>
        <end position="611"/>
    </location>
</feature>
<feature type="compositionally biased region" description="Low complexity" evidence="1">
    <location>
        <begin position="764"/>
        <end position="776"/>
    </location>
</feature>
<feature type="region of interest" description="Disordered" evidence="1">
    <location>
        <begin position="430"/>
        <end position="469"/>
    </location>
</feature>
<evidence type="ECO:0000313" key="3">
    <source>
        <dbReference type="Proteomes" id="UP000800093"/>
    </source>
</evidence>
<feature type="region of interest" description="Disordered" evidence="1">
    <location>
        <begin position="537"/>
        <end position="585"/>
    </location>
</feature>
<name>A0A9P4JX77_9PLEO</name>
<organism evidence="2 3">
    <name type="scientific">Lojkania enalia</name>
    <dbReference type="NCBI Taxonomy" id="147567"/>
    <lineage>
        <taxon>Eukaryota</taxon>
        <taxon>Fungi</taxon>
        <taxon>Dikarya</taxon>
        <taxon>Ascomycota</taxon>
        <taxon>Pezizomycotina</taxon>
        <taxon>Dothideomycetes</taxon>
        <taxon>Pleosporomycetidae</taxon>
        <taxon>Pleosporales</taxon>
        <taxon>Pleosporales incertae sedis</taxon>
        <taxon>Lojkania</taxon>
    </lineage>
</organism>
<accession>A0A9P4JX77</accession>
<dbReference type="OrthoDB" id="3937309at2759"/>
<feature type="compositionally biased region" description="Polar residues" evidence="1">
    <location>
        <begin position="140"/>
        <end position="167"/>
    </location>
</feature>
<comment type="caution">
    <text evidence="2">The sequence shown here is derived from an EMBL/GenBank/DDBJ whole genome shotgun (WGS) entry which is preliminary data.</text>
</comment>
<dbReference type="Proteomes" id="UP000800093">
    <property type="component" value="Unassembled WGS sequence"/>
</dbReference>
<feature type="compositionally biased region" description="Basic and acidic residues" evidence="1">
    <location>
        <begin position="434"/>
        <end position="444"/>
    </location>
</feature>
<dbReference type="AlphaFoldDB" id="A0A9P4JX77"/>
<dbReference type="EMBL" id="ML986778">
    <property type="protein sequence ID" value="KAF2258166.1"/>
    <property type="molecule type" value="Genomic_DNA"/>
</dbReference>
<feature type="region of interest" description="Disordered" evidence="1">
    <location>
        <begin position="250"/>
        <end position="272"/>
    </location>
</feature>
<evidence type="ECO:0000313" key="2">
    <source>
        <dbReference type="EMBL" id="KAF2258166.1"/>
    </source>
</evidence>
<proteinExistence type="predicted"/>
<feature type="compositionally biased region" description="Polar residues" evidence="1">
    <location>
        <begin position="62"/>
        <end position="74"/>
    </location>
</feature>
<protein>
    <submittedName>
        <fullName evidence="2">Uncharacterized protein</fullName>
    </submittedName>
</protein>
<gene>
    <name evidence="2" type="ORF">CC78DRAFT_572701</name>
</gene>
<feature type="region of interest" description="Disordered" evidence="1">
    <location>
        <begin position="598"/>
        <end position="843"/>
    </location>
</feature>
<feature type="compositionally biased region" description="Basic and acidic residues" evidence="1">
    <location>
        <begin position="254"/>
        <end position="263"/>
    </location>
</feature>
<feature type="compositionally biased region" description="Polar residues" evidence="1">
    <location>
        <begin position="335"/>
        <end position="345"/>
    </location>
</feature>
<feature type="region of interest" description="Disordered" evidence="1">
    <location>
        <begin position="887"/>
        <end position="907"/>
    </location>
</feature>
<feature type="compositionally biased region" description="Polar residues" evidence="1">
    <location>
        <begin position="751"/>
        <end position="760"/>
    </location>
</feature>